<name>X1DLW4_9ZZZZ</name>
<dbReference type="AlphaFoldDB" id="X1DLW4"/>
<proteinExistence type="predicted"/>
<sequence>PLAEHGLFSDSVSPALPSSSGLGEERDSDSNFSEMIEIMRN</sequence>
<feature type="region of interest" description="Disordered" evidence="1">
    <location>
        <begin position="1"/>
        <end position="41"/>
    </location>
</feature>
<reference evidence="2" key="1">
    <citation type="journal article" date="2014" name="Front. Microbiol.">
        <title>High frequency of phylogenetically diverse reductive dehalogenase-homologous genes in deep subseafloor sedimentary metagenomes.</title>
        <authorList>
            <person name="Kawai M."/>
            <person name="Futagami T."/>
            <person name="Toyoda A."/>
            <person name="Takaki Y."/>
            <person name="Nishi S."/>
            <person name="Hori S."/>
            <person name="Arai W."/>
            <person name="Tsubouchi T."/>
            <person name="Morono Y."/>
            <person name="Uchiyama I."/>
            <person name="Ito T."/>
            <person name="Fujiyama A."/>
            <person name="Inagaki F."/>
            <person name="Takami H."/>
        </authorList>
    </citation>
    <scope>NUCLEOTIDE SEQUENCE</scope>
    <source>
        <strain evidence="2">Expedition CK06-06</strain>
    </source>
</reference>
<protein>
    <submittedName>
        <fullName evidence="2">Uncharacterized protein</fullName>
    </submittedName>
</protein>
<dbReference type="EMBL" id="BART01029654">
    <property type="protein sequence ID" value="GAH09275.1"/>
    <property type="molecule type" value="Genomic_DNA"/>
</dbReference>
<comment type="caution">
    <text evidence="2">The sequence shown here is derived from an EMBL/GenBank/DDBJ whole genome shotgun (WGS) entry which is preliminary data.</text>
</comment>
<evidence type="ECO:0000256" key="1">
    <source>
        <dbReference type="SAM" id="MobiDB-lite"/>
    </source>
</evidence>
<accession>X1DLW4</accession>
<evidence type="ECO:0000313" key="2">
    <source>
        <dbReference type="EMBL" id="GAH09275.1"/>
    </source>
</evidence>
<feature type="non-terminal residue" evidence="2">
    <location>
        <position position="1"/>
    </location>
</feature>
<gene>
    <name evidence="2" type="ORF">S01H4_51976</name>
</gene>
<organism evidence="2">
    <name type="scientific">marine sediment metagenome</name>
    <dbReference type="NCBI Taxonomy" id="412755"/>
    <lineage>
        <taxon>unclassified sequences</taxon>
        <taxon>metagenomes</taxon>
        <taxon>ecological metagenomes</taxon>
    </lineage>
</organism>
<feature type="compositionally biased region" description="Low complexity" evidence="1">
    <location>
        <begin position="9"/>
        <end position="22"/>
    </location>
</feature>